<name>A0A8H9IY34_9PSEU</name>
<dbReference type="Proteomes" id="UP000658656">
    <property type="component" value="Unassembled WGS sequence"/>
</dbReference>
<organism evidence="2 3">
    <name type="scientific">Amycolatopsis bartoniae</name>
    <dbReference type="NCBI Taxonomy" id="941986"/>
    <lineage>
        <taxon>Bacteria</taxon>
        <taxon>Bacillati</taxon>
        <taxon>Actinomycetota</taxon>
        <taxon>Actinomycetes</taxon>
        <taxon>Pseudonocardiales</taxon>
        <taxon>Pseudonocardiaceae</taxon>
        <taxon>Amycolatopsis</taxon>
    </lineage>
</organism>
<feature type="region of interest" description="Disordered" evidence="1">
    <location>
        <begin position="29"/>
        <end position="55"/>
    </location>
</feature>
<evidence type="ECO:0000256" key="1">
    <source>
        <dbReference type="SAM" id="MobiDB-lite"/>
    </source>
</evidence>
<protein>
    <submittedName>
        <fullName evidence="2">Uncharacterized protein</fullName>
    </submittedName>
</protein>
<reference evidence="2" key="2">
    <citation type="submission" date="2020-09" db="EMBL/GenBank/DDBJ databases">
        <authorList>
            <person name="Sun Q."/>
            <person name="Zhou Y."/>
        </authorList>
    </citation>
    <scope>NUCLEOTIDE SEQUENCE</scope>
    <source>
        <strain evidence="2">CGMCC 4.7679</strain>
    </source>
</reference>
<evidence type="ECO:0000313" key="3">
    <source>
        <dbReference type="Proteomes" id="UP000658656"/>
    </source>
</evidence>
<accession>A0A8H9IY34</accession>
<proteinExistence type="predicted"/>
<dbReference type="AlphaFoldDB" id="A0A8H9IY34"/>
<evidence type="ECO:0000313" key="2">
    <source>
        <dbReference type="EMBL" id="GHF76215.1"/>
    </source>
</evidence>
<sequence>MGDASENPFRPASLRREAMQLKHEMLHPGKADRAWPFRAGPPNRGNHSSRPARRRAHIVTTTFPRLCSRA</sequence>
<gene>
    <name evidence="2" type="ORF">GCM10017566_57730</name>
</gene>
<dbReference type="EMBL" id="BNAV01000011">
    <property type="protein sequence ID" value="GHF76215.1"/>
    <property type="molecule type" value="Genomic_DNA"/>
</dbReference>
<reference evidence="2" key="1">
    <citation type="journal article" date="2014" name="Int. J. Syst. Evol. Microbiol.">
        <title>Complete genome sequence of Corynebacterium casei LMG S-19264T (=DSM 44701T), isolated from a smear-ripened cheese.</title>
        <authorList>
            <consortium name="US DOE Joint Genome Institute (JGI-PGF)"/>
            <person name="Walter F."/>
            <person name="Albersmeier A."/>
            <person name="Kalinowski J."/>
            <person name="Ruckert C."/>
        </authorList>
    </citation>
    <scope>NUCLEOTIDE SEQUENCE</scope>
    <source>
        <strain evidence="2">CGMCC 4.7679</strain>
    </source>
</reference>
<keyword evidence="3" id="KW-1185">Reference proteome</keyword>
<comment type="caution">
    <text evidence="2">The sequence shown here is derived from an EMBL/GenBank/DDBJ whole genome shotgun (WGS) entry which is preliminary data.</text>
</comment>